<reference evidence="3 4" key="1">
    <citation type="journal article" date="2010" name="Science">
        <title>Genomic comparison of the ants Camponotus floridanus and Harpegnathos saltator.</title>
        <authorList>
            <person name="Bonasio R."/>
            <person name="Zhang G."/>
            <person name="Ye C."/>
            <person name="Mutti N.S."/>
            <person name="Fang X."/>
            <person name="Qin N."/>
            <person name="Donahue G."/>
            <person name="Yang P."/>
            <person name="Li Q."/>
            <person name="Li C."/>
            <person name="Zhang P."/>
            <person name="Huang Z."/>
            <person name="Berger S.L."/>
            <person name="Reinberg D."/>
            <person name="Wang J."/>
            <person name="Liebig J."/>
        </authorList>
    </citation>
    <scope>NUCLEOTIDE SEQUENCE [LARGE SCALE GENOMIC DNA]</scope>
    <source>
        <strain evidence="4">C129</strain>
    </source>
</reference>
<protein>
    <recommendedName>
        <fullName evidence="2">DUF4773 domain-containing protein</fullName>
    </recommendedName>
</protein>
<organism evidence="4">
    <name type="scientific">Camponotus floridanus</name>
    <name type="common">Florida carpenter ant</name>
    <dbReference type="NCBI Taxonomy" id="104421"/>
    <lineage>
        <taxon>Eukaryota</taxon>
        <taxon>Metazoa</taxon>
        <taxon>Ecdysozoa</taxon>
        <taxon>Arthropoda</taxon>
        <taxon>Hexapoda</taxon>
        <taxon>Insecta</taxon>
        <taxon>Pterygota</taxon>
        <taxon>Neoptera</taxon>
        <taxon>Endopterygota</taxon>
        <taxon>Hymenoptera</taxon>
        <taxon>Apocrita</taxon>
        <taxon>Aculeata</taxon>
        <taxon>Formicoidea</taxon>
        <taxon>Formicidae</taxon>
        <taxon>Formicinae</taxon>
        <taxon>Camponotus</taxon>
    </lineage>
</organism>
<keyword evidence="4" id="KW-1185">Reference proteome</keyword>
<proteinExistence type="predicted"/>
<dbReference type="OMA" id="ACANITY"/>
<evidence type="ECO:0000313" key="4">
    <source>
        <dbReference type="Proteomes" id="UP000000311"/>
    </source>
</evidence>
<name>E2A6K9_CAMFO</name>
<dbReference type="Proteomes" id="UP000000311">
    <property type="component" value="Unassembled WGS sequence"/>
</dbReference>
<dbReference type="Pfam" id="PF15998">
    <property type="entry name" value="DUF4773"/>
    <property type="match status" value="2"/>
</dbReference>
<dbReference type="AlphaFoldDB" id="E2A6K9"/>
<dbReference type="EMBL" id="GL437134">
    <property type="protein sequence ID" value="EFN70924.1"/>
    <property type="molecule type" value="Genomic_DNA"/>
</dbReference>
<dbReference type="PANTHER" id="PTHR36299">
    <property type="entry name" value="AGAP008005-PA"/>
    <property type="match status" value="1"/>
</dbReference>
<feature type="signal peptide" evidence="1">
    <location>
        <begin position="1"/>
        <end position="22"/>
    </location>
</feature>
<dbReference type="PANTHER" id="PTHR36299:SF4">
    <property type="entry name" value="GH07892P-RELATED"/>
    <property type="match status" value="1"/>
</dbReference>
<dbReference type="OrthoDB" id="8189990at2759"/>
<feature type="domain" description="DUF4773" evidence="2">
    <location>
        <begin position="200"/>
        <end position="287"/>
    </location>
</feature>
<evidence type="ECO:0000256" key="1">
    <source>
        <dbReference type="SAM" id="SignalP"/>
    </source>
</evidence>
<accession>E2A6K9</accession>
<keyword evidence="1" id="KW-0732">Signal</keyword>
<gene>
    <name evidence="3" type="ORF">EAG_05416</name>
</gene>
<evidence type="ECO:0000259" key="2">
    <source>
        <dbReference type="Pfam" id="PF15998"/>
    </source>
</evidence>
<feature type="domain" description="DUF4773" evidence="2">
    <location>
        <begin position="72"/>
        <end position="187"/>
    </location>
</feature>
<feature type="chain" id="PRO_5003156904" description="DUF4773 domain-containing protein" evidence="1">
    <location>
        <begin position="23"/>
        <end position="319"/>
    </location>
</feature>
<evidence type="ECO:0000313" key="3">
    <source>
        <dbReference type="EMBL" id="EFN70924.1"/>
    </source>
</evidence>
<dbReference type="InParanoid" id="E2A6K9"/>
<dbReference type="InterPro" id="IPR031941">
    <property type="entry name" value="DUF4773"/>
</dbReference>
<sequence>MKQTTFWLLIVVLATRSTSVSRIDENLTTKGEIVNSKIEEFSVEELKQLKTLLKQATNSSGNDTVTATRQGPCQCLGGVCGCCSRILYDRWKQKACANITYDPDEFSFTVHILMNDKTLYTRTVSGKNPRPVCVPFPRLPFLRACVRFYNIYFQGRNIHLCVNMEGKFQDTTVFKVSLDCLRFGSNGLALLKPEDGGGLVCVNFTYQRNGLNIDVTLSSDTISTRTITNLKALNFCVNVPNCMFSTACINILELNLLPTSITACLRLDIYATKQLWQINYNCISVSMQLPMMPMNNTTRMTAMANGEMSTIGNGQMEQS</sequence>